<keyword evidence="3" id="KW-1185">Reference proteome</keyword>
<feature type="domain" description="Helix-turn-helix" evidence="1">
    <location>
        <begin position="46"/>
        <end position="94"/>
    </location>
</feature>
<accession>A0ABV0I342</accession>
<proteinExistence type="predicted"/>
<dbReference type="Gene3D" id="1.10.10.10">
    <property type="entry name" value="Winged helix-like DNA-binding domain superfamily/Winged helix DNA-binding domain"/>
    <property type="match status" value="1"/>
</dbReference>
<sequence length="94" mass="10813">MQNTNVQFVDLSQFLTAVAETVKNAVADVADSKKPAANQDQRWPEYMNQSEAAHYLNVSLNTLRKWIAEDTIPYKTVGSMIRFSRKQLDEFMEK</sequence>
<evidence type="ECO:0000259" key="1">
    <source>
        <dbReference type="Pfam" id="PF12728"/>
    </source>
</evidence>
<protein>
    <submittedName>
        <fullName evidence="2">Helix-turn-helix domain-containing protein</fullName>
    </submittedName>
</protein>
<dbReference type="InterPro" id="IPR009061">
    <property type="entry name" value="DNA-bd_dom_put_sf"/>
</dbReference>
<dbReference type="InterPro" id="IPR036388">
    <property type="entry name" value="WH-like_DNA-bd_sf"/>
</dbReference>
<comment type="caution">
    <text evidence="2">The sequence shown here is derived from an EMBL/GenBank/DDBJ whole genome shotgun (WGS) entry which is preliminary data.</text>
</comment>
<dbReference type="InterPro" id="IPR041657">
    <property type="entry name" value="HTH_17"/>
</dbReference>
<dbReference type="NCBIfam" id="TIGR01764">
    <property type="entry name" value="excise"/>
    <property type="match status" value="1"/>
</dbReference>
<dbReference type="Proteomes" id="UP001456307">
    <property type="component" value="Unassembled WGS sequence"/>
</dbReference>
<gene>
    <name evidence="2" type="ORF">AAVZ08_01980</name>
</gene>
<reference evidence="2 3" key="1">
    <citation type="submission" date="2024-04" db="EMBL/GenBank/DDBJ databases">
        <title>Limosilactobacillus allomucosae sp. nov., a novel species isolated from wild boar faecal samples as potential probiotics for domestic pigs.</title>
        <authorList>
            <person name="Chen B."/>
        </authorList>
    </citation>
    <scope>NUCLEOTIDE SEQUENCE [LARGE SCALE GENOMIC DNA]</scope>
    <source>
        <strain evidence="2 3">WILCCON 0055</strain>
    </source>
</reference>
<dbReference type="Pfam" id="PF12728">
    <property type="entry name" value="HTH_17"/>
    <property type="match status" value="1"/>
</dbReference>
<dbReference type="SUPFAM" id="SSF46955">
    <property type="entry name" value="Putative DNA-binding domain"/>
    <property type="match status" value="1"/>
</dbReference>
<evidence type="ECO:0000313" key="3">
    <source>
        <dbReference type="Proteomes" id="UP001456307"/>
    </source>
</evidence>
<organism evidence="2 3">
    <name type="scientific">Limosilactobacillus allomucosae</name>
    <dbReference type="NCBI Taxonomy" id="3142938"/>
    <lineage>
        <taxon>Bacteria</taxon>
        <taxon>Bacillati</taxon>
        <taxon>Bacillota</taxon>
        <taxon>Bacilli</taxon>
        <taxon>Lactobacillales</taxon>
        <taxon>Lactobacillaceae</taxon>
        <taxon>Limosilactobacillus</taxon>
    </lineage>
</organism>
<dbReference type="RefSeq" id="WP_278768053.1">
    <property type="nucleotide sequence ID" value="NZ_JBCNVT010000001.1"/>
</dbReference>
<dbReference type="InterPro" id="IPR010093">
    <property type="entry name" value="SinI_DNA-bd"/>
</dbReference>
<dbReference type="EMBL" id="JBCNVT010000001">
    <property type="protein sequence ID" value="MEO5285406.1"/>
    <property type="molecule type" value="Genomic_DNA"/>
</dbReference>
<evidence type="ECO:0000313" key="2">
    <source>
        <dbReference type="EMBL" id="MEO5285406.1"/>
    </source>
</evidence>
<name>A0ABV0I342_9LACO</name>